<name>A0A507DTD5_9FUNG</name>
<accession>A0A507DTD5</accession>
<keyword evidence="3" id="KW-1185">Reference proteome</keyword>
<dbReference type="STRING" id="109895.A0A507DTD5"/>
<evidence type="ECO:0000256" key="1">
    <source>
        <dbReference type="SAM" id="MobiDB-lite"/>
    </source>
</evidence>
<feature type="region of interest" description="Disordered" evidence="1">
    <location>
        <begin position="763"/>
        <end position="782"/>
    </location>
</feature>
<evidence type="ECO:0000313" key="2">
    <source>
        <dbReference type="EMBL" id="TPX54485.1"/>
    </source>
</evidence>
<protein>
    <submittedName>
        <fullName evidence="2">Uncharacterized protein</fullName>
    </submittedName>
</protein>
<dbReference type="EMBL" id="QEAQ01000153">
    <property type="protein sequence ID" value="TPX54485.1"/>
    <property type="molecule type" value="Genomic_DNA"/>
</dbReference>
<reference evidence="2 3" key="1">
    <citation type="journal article" date="2019" name="Sci. Rep.">
        <title>Comparative genomics of chytrid fungi reveal insights into the obligate biotrophic and pathogenic lifestyle of Synchytrium endobioticum.</title>
        <authorList>
            <person name="van de Vossenberg B.T.L.H."/>
            <person name="Warris S."/>
            <person name="Nguyen H.D.T."/>
            <person name="van Gent-Pelzer M.P.E."/>
            <person name="Joly D.L."/>
            <person name="van de Geest H.C."/>
            <person name="Bonants P.J.M."/>
            <person name="Smith D.S."/>
            <person name="Levesque C.A."/>
            <person name="van der Lee T.A.J."/>
        </authorList>
    </citation>
    <scope>NUCLEOTIDE SEQUENCE [LARGE SCALE GENOMIC DNA]</scope>
    <source>
        <strain evidence="2 3">CBS 809.83</strain>
    </source>
</reference>
<feature type="compositionally biased region" description="Low complexity" evidence="1">
    <location>
        <begin position="679"/>
        <end position="696"/>
    </location>
</feature>
<feature type="compositionally biased region" description="Pro residues" evidence="1">
    <location>
        <begin position="262"/>
        <end position="275"/>
    </location>
</feature>
<feature type="region of interest" description="Disordered" evidence="1">
    <location>
        <begin position="674"/>
        <end position="729"/>
    </location>
</feature>
<feature type="compositionally biased region" description="Low complexity" evidence="1">
    <location>
        <begin position="220"/>
        <end position="233"/>
    </location>
</feature>
<feature type="region of interest" description="Disordered" evidence="1">
    <location>
        <begin position="163"/>
        <end position="369"/>
    </location>
</feature>
<sequence length="782" mass="83823">MRRSRVRDLLLSGDGRPAASLPSTSSSGQRTPPASSSPFTSPVSSPNAAATTTPAPITSLRLLTFTVITSRGNVDEEVADNVTLGDLLKQVSQHLGGSQLVQARTLDGRNCQVQESVATVHRKDHILLALFPEELENVPRPFQKAFENVTVAVAQPADESAELEELAPVRGPSISRAGGGLSRRTAVRRKSTVERASRDNGPATLEIRTKEIAENLNNASQLPSPQQSPRPSSTELPNPGFAKTAVPPPPPRPVVVAAGSVPSPPPPPPPPPPPMVFGGAIPLPPPPPPPMVSGSGIPPPPPPPPPMIAGGPPPPPPPPPMVAGGPPAPPPPPPMVAGGPPPPPPPPPMMAGGPPPPPPPPGVASTPAPVAEPVDAQSAFLAELRDPNRRRKLRKVAAPPPKAPVAEKVATPADAEAEKNDLYIEMLGYMQAPGGNIEELGDKCKSLTNTARGFIFTLIRRGWLAGVRLLDNLETHPAKPCQLWPGREWTNAIEIPDAREADLVKLHPGQKIVSRVHMYRFDDKAKKHTLDQLALVPGPRFPTPTSAFTEPEPASDNSMKARQAWERWHHLKTLHEQSDFPQYELITTKLYSTDTALVAAYQQLTDTIRDIRAMSEALRGVFGECSVWELRRVVESIPVRIKEVKKRLEMDSGIIIRDEAVKLTPEFLARGWAEKKNESSSSSNSNGHSNAAAAAEPTPPPPPSKPHKTTRFEPVSQDAEDEEDEELLPLESKVDALLRKPTTLKVDGIPANFLLGLLKENRPAKKPGRSALGRVVRRAPTI</sequence>
<feature type="compositionally biased region" description="Pro residues" evidence="1">
    <location>
        <begin position="282"/>
        <end position="362"/>
    </location>
</feature>
<feature type="compositionally biased region" description="Low complexity" evidence="1">
    <location>
        <begin position="32"/>
        <end position="52"/>
    </location>
</feature>
<feature type="compositionally biased region" description="Acidic residues" evidence="1">
    <location>
        <begin position="718"/>
        <end position="728"/>
    </location>
</feature>
<dbReference type="AlphaFoldDB" id="A0A507DTD5"/>
<comment type="caution">
    <text evidence="2">The sequence shown here is derived from an EMBL/GenBank/DDBJ whole genome shotgun (WGS) entry which is preliminary data.</text>
</comment>
<organism evidence="2 3">
    <name type="scientific">Powellomyces hirtus</name>
    <dbReference type="NCBI Taxonomy" id="109895"/>
    <lineage>
        <taxon>Eukaryota</taxon>
        <taxon>Fungi</taxon>
        <taxon>Fungi incertae sedis</taxon>
        <taxon>Chytridiomycota</taxon>
        <taxon>Chytridiomycota incertae sedis</taxon>
        <taxon>Chytridiomycetes</taxon>
        <taxon>Spizellomycetales</taxon>
        <taxon>Powellomycetaceae</taxon>
        <taxon>Powellomyces</taxon>
    </lineage>
</organism>
<feature type="region of interest" description="Disordered" evidence="1">
    <location>
        <begin position="382"/>
        <end position="412"/>
    </location>
</feature>
<feature type="region of interest" description="Disordered" evidence="1">
    <location>
        <begin position="1"/>
        <end position="52"/>
    </location>
</feature>
<gene>
    <name evidence="2" type="ORF">PhCBS80983_g05907</name>
</gene>
<evidence type="ECO:0000313" key="3">
    <source>
        <dbReference type="Proteomes" id="UP000318582"/>
    </source>
</evidence>
<dbReference type="PRINTS" id="PR01217">
    <property type="entry name" value="PRICHEXTENSN"/>
</dbReference>
<dbReference type="Proteomes" id="UP000318582">
    <property type="component" value="Unassembled WGS sequence"/>
</dbReference>
<feature type="compositionally biased region" description="Polar residues" evidence="1">
    <location>
        <begin position="21"/>
        <end position="30"/>
    </location>
</feature>
<proteinExistence type="predicted"/>